<gene>
    <name evidence="2" type="ORF">SAMN00120144_3381</name>
</gene>
<dbReference type="EMBL" id="FWWW01000103">
    <property type="protein sequence ID" value="SMC00454.1"/>
    <property type="molecule type" value="Genomic_DNA"/>
</dbReference>
<keyword evidence="3" id="KW-1185">Reference proteome</keyword>
<dbReference type="Gene3D" id="3.20.20.370">
    <property type="entry name" value="Glycoside hydrolase/deacetylase"/>
    <property type="match status" value="1"/>
</dbReference>
<feature type="domain" description="DUF7033" evidence="1">
    <location>
        <begin position="107"/>
        <end position="197"/>
    </location>
</feature>
<protein>
    <recommendedName>
        <fullName evidence="1">DUF7033 domain-containing protein</fullName>
    </recommendedName>
</protein>
<reference evidence="2 3" key="1">
    <citation type="submission" date="2017-04" db="EMBL/GenBank/DDBJ databases">
        <authorList>
            <person name="Afonso C.L."/>
            <person name="Miller P.J."/>
            <person name="Scott M.A."/>
            <person name="Spackman E."/>
            <person name="Goraichik I."/>
            <person name="Dimitrov K.M."/>
            <person name="Suarez D.L."/>
            <person name="Swayne D.E."/>
        </authorList>
    </citation>
    <scope>NUCLEOTIDE SEQUENCE [LARGE SCALE GENOMIC DNA]</scope>
    <source>
        <strain evidence="2 3">DSM 11622</strain>
    </source>
</reference>
<name>A0A1W1W5R9_9BACT</name>
<dbReference type="InterPro" id="IPR054297">
    <property type="entry name" value="DUF7033"/>
</dbReference>
<dbReference type="SUPFAM" id="SSF88713">
    <property type="entry name" value="Glycoside hydrolase/deacetylase"/>
    <property type="match status" value="1"/>
</dbReference>
<dbReference type="InterPro" id="IPR011330">
    <property type="entry name" value="Glyco_hydro/deAcase_b/a-brl"/>
</dbReference>
<dbReference type="OrthoDB" id="5573484at2"/>
<proteinExistence type="predicted"/>
<dbReference type="RefSeq" id="WP_084447817.1">
    <property type="nucleotide sequence ID" value="NZ_FWWW01000103.1"/>
</dbReference>
<dbReference type="AlphaFoldDB" id="A0A1W1W5R9"/>
<evidence type="ECO:0000259" key="1">
    <source>
        <dbReference type="Pfam" id="PF23019"/>
    </source>
</evidence>
<dbReference type="STRING" id="645990.SAMN00120144_3381"/>
<dbReference type="Pfam" id="PF23019">
    <property type="entry name" value="DUF7033"/>
    <property type="match status" value="1"/>
</dbReference>
<evidence type="ECO:0000313" key="2">
    <source>
        <dbReference type="EMBL" id="SMC00454.1"/>
    </source>
</evidence>
<sequence>MTLGNLHAPSGSTEFHAPAPPAVRLAYVLRHFRLAYAAVPEELSVGYPETHPHLEIADAASGFFQAKAPYPPAPNWREWQGQQIPVFFDLTPEKPLLELLPSNRARIHADLISAAFYLLSGWQEYFSAERDQHGRFPYAASVQQRYGFVAVPVVNYYFDILRTAVEHITGQQALARRWGANAAPFAAFITHDIDNCQSAWKSEGKAALRGGQIARFGRLLVRRLQGRDAWNNLEEVQAETGRWGAKSTFFFLGNPRRAANGTRNADYDLTKPRFQQRIRNLASAGAEVATHGSLGTAQNASQLQQEKAKLPVAALGARFHYLSWEPRQTPQVVAAAGLAYDSTLGFAEHFGFRNSYCLPFHPFDFEYGKAFDFLEIPLNVMDTTLHHPNYLQLAPDEIGPALRPMFEQIERFGGVCTVLWHNENFAPQNQKNGPRQFHELLHYLHGRGAAFVNGTDILNWSGTTTPKS</sequence>
<accession>A0A1W1W5R9</accession>
<dbReference type="Proteomes" id="UP000192266">
    <property type="component" value="Unassembled WGS sequence"/>
</dbReference>
<evidence type="ECO:0000313" key="3">
    <source>
        <dbReference type="Proteomes" id="UP000192266"/>
    </source>
</evidence>
<organism evidence="2 3">
    <name type="scientific">Hymenobacter roseosalivarius DSM 11622</name>
    <dbReference type="NCBI Taxonomy" id="645990"/>
    <lineage>
        <taxon>Bacteria</taxon>
        <taxon>Pseudomonadati</taxon>
        <taxon>Bacteroidota</taxon>
        <taxon>Cytophagia</taxon>
        <taxon>Cytophagales</taxon>
        <taxon>Hymenobacteraceae</taxon>
        <taxon>Hymenobacter</taxon>
    </lineage>
</organism>
<dbReference type="GO" id="GO:0005975">
    <property type="term" value="P:carbohydrate metabolic process"/>
    <property type="evidence" value="ECO:0007669"/>
    <property type="project" value="InterPro"/>
</dbReference>